<evidence type="ECO:0000313" key="3">
    <source>
        <dbReference type="Proteomes" id="UP000326570"/>
    </source>
</evidence>
<gene>
    <name evidence="2" type="ORF">F0P94_14740</name>
</gene>
<dbReference type="Pfam" id="PF01863">
    <property type="entry name" value="YgjP-like"/>
    <property type="match status" value="1"/>
</dbReference>
<dbReference type="InterPro" id="IPR053136">
    <property type="entry name" value="UTP_pyrophosphatase-like"/>
</dbReference>
<dbReference type="PANTHER" id="PTHR30399">
    <property type="entry name" value="UNCHARACTERIZED PROTEIN YGJP"/>
    <property type="match status" value="1"/>
</dbReference>
<dbReference type="InterPro" id="IPR002725">
    <property type="entry name" value="YgjP-like_metallopeptidase"/>
</dbReference>
<sequence length="217" mass="26005">MELPANHILIRKDVKHARLRVSEDGKVRVILPNSFNQEDLNALLSKKKHWIEKNLRYFNEKSQIKLQRNQILLYGNRYSYFYDSAVHKVLIDHDHLSIRSNKNLLEDSTQLNWYKGIARRHLILRTEELAEKLGFTYNQIFIRSQRTKWGNCSSNKNISYNWRIIKAPLFVIDYLIVHELVHTVIMSHTNKFWVLLKSYYPNYREAISWLDKYGNSL</sequence>
<evidence type="ECO:0000259" key="1">
    <source>
        <dbReference type="Pfam" id="PF01863"/>
    </source>
</evidence>
<feature type="domain" description="YgjP-like metallopeptidase" evidence="1">
    <location>
        <begin position="15"/>
        <end position="212"/>
    </location>
</feature>
<dbReference type="EMBL" id="VTWT01000008">
    <property type="protein sequence ID" value="KAA9331149.1"/>
    <property type="molecule type" value="Genomic_DNA"/>
</dbReference>
<accession>A0A5N1ITC1</accession>
<dbReference type="RefSeq" id="WP_150904672.1">
    <property type="nucleotide sequence ID" value="NZ_VTWT01000008.1"/>
</dbReference>
<reference evidence="2 3" key="1">
    <citation type="submission" date="2019-09" db="EMBL/GenBank/DDBJ databases">
        <title>Genome sequence of Adhaeribacter sp. M2.</title>
        <authorList>
            <person name="Srinivasan S."/>
        </authorList>
    </citation>
    <scope>NUCLEOTIDE SEQUENCE [LARGE SCALE GENOMIC DNA]</scope>
    <source>
        <strain evidence="2 3">M2</strain>
    </source>
</reference>
<name>A0A5N1ITC1_9BACT</name>
<proteinExistence type="predicted"/>
<dbReference type="CDD" id="cd07344">
    <property type="entry name" value="M48_yhfN_like"/>
    <property type="match status" value="1"/>
</dbReference>
<dbReference type="Gene3D" id="3.30.2010.10">
    <property type="entry name" value="Metalloproteases ('zincins'), catalytic domain"/>
    <property type="match status" value="1"/>
</dbReference>
<dbReference type="AlphaFoldDB" id="A0A5N1ITC1"/>
<protein>
    <submittedName>
        <fullName evidence="2">M48 family metallopeptidase</fullName>
    </submittedName>
</protein>
<dbReference type="PANTHER" id="PTHR30399:SF1">
    <property type="entry name" value="UTP PYROPHOSPHATASE"/>
    <property type="match status" value="1"/>
</dbReference>
<dbReference type="Proteomes" id="UP000326570">
    <property type="component" value="Unassembled WGS sequence"/>
</dbReference>
<keyword evidence="3" id="KW-1185">Reference proteome</keyword>
<evidence type="ECO:0000313" key="2">
    <source>
        <dbReference type="EMBL" id="KAA9331149.1"/>
    </source>
</evidence>
<organism evidence="2 3">
    <name type="scientific">Adhaeribacter soli</name>
    <dbReference type="NCBI Taxonomy" id="2607655"/>
    <lineage>
        <taxon>Bacteria</taxon>
        <taxon>Pseudomonadati</taxon>
        <taxon>Bacteroidota</taxon>
        <taxon>Cytophagia</taxon>
        <taxon>Cytophagales</taxon>
        <taxon>Hymenobacteraceae</taxon>
        <taxon>Adhaeribacter</taxon>
    </lineage>
</organism>
<comment type="caution">
    <text evidence="2">The sequence shown here is derived from an EMBL/GenBank/DDBJ whole genome shotgun (WGS) entry which is preliminary data.</text>
</comment>